<dbReference type="RefSeq" id="WP_379590335.1">
    <property type="nucleotide sequence ID" value="NZ_JBHTKK010000002.1"/>
</dbReference>
<accession>A0ABW3NAX1</accession>
<keyword evidence="2" id="KW-1185">Reference proteome</keyword>
<evidence type="ECO:0008006" key="3">
    <source>
        <dbReference type="Google" id="ProtNLM"/>
    </source>
</evidence>
<gene>
    <name evidence="1" type="ORF">ACFQ19_02265</name>
</gene>
<proteinExistence type="predicted"/>
<evidence type="ECO:0000313" key="1">
    <source>
        <dbReference type="EMBL" id="MFD1064839.1"/>
    </source>
</evidence>
<dbReference type="EMBL" id="JBHTKK010000002">
    <property type="protein sequence ID" value="MFD1064839.1"/>
    <property type="molecule type" value="Genomic_DNA"/>
</dbReference>
<organism evidence="1 2">
    <name type="scientific">Oceanobacillus locisalsi</name>
    <dbReference type="NCBI Taxonomy" id="546107"/>
    <lineage>
        <taxon>Bacteria</taxon>
        <taxon>Bacillati</taxon>
        <taxon>Bacillota</taxon>
        <taxon>Bacilli</taxon>
        <taxon>Bacillales</taxon>
        <taxon>Bacillaceae</taxon>
        <taxon>Oceanobacillus</taxon>
    </lineage>
</organism>
<protein>
    <recommendedName>
        <fullName evidence="3">Phosphatase</fullName>
    </recommendedName>
</protein>
<comment type="caution">
    <text evidence="1">The sequence shown here is derived from an EMBL/GenBank/DDBJ whole genome shotgun (WGS) entry which is preliminary data.</text>
</comment>
<name>A0ABW3NAX1_9BACI</name>
<evidence type="ECO:0000313" key="2">
    <source>
        <dbReference type="Proteomes" id="UP001597041"/>
    </source>
</evidence>
<reference evidence="2" key="1">
    <citation type="journal article" date="2019" name="Int. J. Syst. Evol. Microbiol.">
        <title>The Global Catalogue of Microorganisms (GCM) 10K type strain sequencing project: providing services to taxonomists for standard genome sequencing and annotation.</title>
        <authorList>
            <consortium name="The Broad Institute Genomics Platform"/>
            <consortium name="The Broad Institute Genome Sequencing Center for Infectious Disease"/>
            <person name="Wu L."/>
            <person name="Ma J."/>
        </authorList>
    </citation>
    <scope>NUCLEOTIDE SEQUENCE [LARGE SCALE GENOMIC DNA]</scope>
    <source>
        <strain evidence="2">CCUG 56608</strain>
    </source>
</reference>
<dbReference type="Proteomes" id="UP001597041">
    <property type="component" value="Unassembled WGS sequence"/>
</dbReference>
<sequence length="41" mass="4340">MKKLLIAGLVVFALFGVTTSVSAGIEIEYPDSTLSIDPEDV</sequence>